<dbReference type="AlphaFoldDB" id="A0A1E3QBS3"/>
<gene>
    <name evidence="2" type="ORF">LIPSTDRAFT_238907</name>
</gene>
<proteinExistence type="predicted"/>
<feature type="compositionally biased region" description="Polar residues" evidence="1">
    <location>
        <begin position="116"/>
        <end position="128"/>
    </location>
</feature>
<accession>A0A1E3QBS3</accession>
<sequence>MTIIRSTWFLGSNRQIFLQVRCRKYQLVKAKMHSISRCTGHDNKTAIRWYSQSSSDEDQSSGSAREHTNGQDRRQRMQSHKGKATVISQSSGSMDSESETISQMDATNFPMKTESSDTCLSSESMTSQAEREPVRISPEQRDKISKNLEKAVQNTQEIRSLTKPRIIASVTANRVRSLLELLFSSPQPTQKRVLPTYNALERKEVVTESSGTDMDDASYFPELEKVVEDNRASEEFPHHQNQDLKTSTSRHYGFVDPERKASLPQGISYAPCWPLWHYY</sequence>
<dbReference type="OrthoDB" id="10484783at2759"/>
<feature type="compositionally biased region" description="Low complexity" evidence="1">
    <location>
        <begin position="88"/>
        <end position="102"/>
    </location>
</feature>
<dbReference type="EMBL" id="KV454291">
    <property type="protein sequence ID" value="ODQ75121.1"/>
    <property type="molecule type" value="Genomic_DNA"/>
</dbReference>
<dbReference type="Proteomes" id="UP000094385">
    <property type="component" value="Unassembled WGS sequence"/>
</dbReference>
<protein>
    <submittedName>
        <fullName evidence="2">Uncharacterized protein</fullName>
    </submittedName>
</protein>
<feature type="compositionally biased region" description="Basic and acidic residues" evidence="1">
    <location>
        <begin position="64"/>
        <end position="75"/>
    </location>
</feature>
<feature type="region of interest" description="Disordered" evidence="1">
    <location>
        <begin position="51"/>
        <end position="137"/>
    </location>
</feature>
<organism evidence="2 3">
    <name type="scientific">Lipomyces starkeyi NRRL Y-11557</name>
    <dbReference type="NCBI Taxonomy" id="675824"/>
    <lineage>
        <taxon>Eukaryota</taxon>
        <taxon>Fungi</taxon>
        <taxon>Dikarya</taxon>
        <taxon>Ascomycota</taxon>
        <taxon>Saccharomycotina</taxon>
        <taxon>Lipomycetes</taxon>
        <taxon>Lipomycetales</taxon>
        <taxon>Lipomycetaceae</taxon>
        <taxon>Lipomyces</taxon>
    </lineage>
</organism>
<evidence type="ECO:0000313" key="3">
    <source>
        <dbReference type="Proteomes" id="UP000094385"/>
    </source>
</evidence>
<evidence type="ECO:0000313" key="2">
    <source>
        <dbReference type="EMBL" id="ODQ75121.1"/>
    </source>
</evidence>
<evidence type="ECO:0000256" key="1">
    <source>
        <dbReference type="SAM" id="MobiDB-lite"/>
    </source>
</evidence>
<keyword evidence="3" id="KW-1185">Reference proteome</keyword>
<name>A0A1E3QBS3_LIPST</name>
<reference evidence="2 3" key="1">
    <citation type="journal article" date="2016" name="Proc. Natl. Acad. Sci. U.S.A.">
        <title>Comparative genomics of biotechnologically important yeasts.</title>
        <authorList>
            <person name="Riley R."/>
            <person name="Haridas S."/>
            <person name="Wolfe K.H."/>
            <person name="Lopes M.R."/>
            <person name="Hittinger C.T."/>
            <person name="Goeker M."/>
            <person name="Salamov A.A."/>
            <person name="Wisecaver J.H."/>
            <person name="Long T.M."/>
            <person name="Calvey C.H."/>
            <person name="Aerts A.L."/>
            <person name="Barry K.W."/>
            <person name="Choi C."/>
            <person name="Clum A."/>
            <person name="Coughlan A.Y."/>
            <person name="Deshpande S."/>
            <person name="Douglass A.P."/>
            <person name="Hanson S.J."/>
            <person name="Klenk H.-P."/>
            <person name="LaButti K.M."/>
            <person name="Lapidus A."/>
            <person name="Lindquist E.A."/>
            <person name="Lipzen A.M."/>
            <person name="Meier-Kolthoff J.P."/>
            <person name="Ohm R.A."/>
            <person name="Otillar R.P."/>
            <person name="Pangilinan J.L."/>
            <person name="Peng Y."/>
            <person name="Rokas A."/>
            <person name="Rosa C.A."/>
            <person name="Scheuner C."/>
            <person name="Sibirny A.A."/>
            <person name="Slot J.C."/>
            <person name="Stielow J.B."/>
            <person name="Sun H."/>
            <person name="Kurtzman C.P."/>
            <person name="Blackwell M."/>
            <person name="Grigoriev I.V."/>
            <person name="Jeffries T.W."/>
        </authorList>
    </citation>
    <scope>NUCLEOTIDE SEQUENCE [LARGE SCALE GENOMIC DNA]</scope>
    <source>
        <strain evidence="2 3">NRRL Y-11557</strain>
    </source>
</reference>